<accession>A0A059F070</accession>
<reference evidence="2 3" key="2">
    <citation type="submission" date="2014-03" db="EMBL/GenBank/DDBJ databases">
        <title>The Genome Sequence of Anncaliia algerae insect isolate PRA339.</title>
        <authorList>
            <consortium name="The Broad Institute Genome Sequencing Platform"/>
            <consortium name="The Broad Institute Genome Sequencing Center for Infectious Disease"/>
            <person name="Cuomo C."/>
            <person name="Becnel J."/>
            <person name="Sanscrainte N."/>
            <person name="Walker B."/>
            <person name="Young S.K."/>
            <person name="Zeng Q."/>
            <person name="Gargeya S."/>
            <person name="Fitzgerald M."/>
            <person name="Haas B."/>
            <person name="Abouelleil A."/>
            <person name="Alvarado L."/>
            <person name="Arachchi H.M."/>
            <person name="Berlin A.M."/>
            <person name="Chapman S.B."/>
            <person name="Dewar J."/>
            <person name="Goldberg J."/>
            <person name="Griggs A."/>
            <person name="Gujja S."/>
            <person name="Hansen M."/>
            <person name="Howarth C."/>
            <person name="Imamovic A."/>
            <person name="Larimer J."/>
            <person name="McCowan C."/>
            <person name="Murphy C."/>
            <person name="Neiman D."/>
            <person name="Pearson M."/>
            <person name="Priest M."/>
            <person name="Roberts A."/>
            <person name="Saif S."/>
            <person name="Shea T."/>
            <person name="Sisk P."/>
            <person name="Sykes S."/>
            <person name="Wortman J."/>
            <person name="Nusbaum C."/>
            <person name="Birren B."/>
        </authorList>
    </citation>
    <scope>NUCLEOTIDE SEQUENCE [LARGE SCALE GENOMIC DNA]</scope>
    <source>
        <strain evidence="2 3">PRA339</strain>
    </source>
</reference>
<reference evidence="3" key="1">
    <citation type="submission" date="2013-02" db="EMBL/GenBank/DDBJ databases">
        <authorList>
            <consortium name="The Broad Institute Genome Sequencing Platform"/>
            <person name="Cuomo C."/>
            <person name="Becnel J."/>
            <person name="Sanscrainte N."/>
            <person name="Walker B."/>
            <person name="Young S.K."/>
            <person name="Zeng Q."/>
            <person name="Gargeya S."/>
            <person name="Fitzgerald M."/>
            <person name="Haas B."/>
            <person name="Abouelleil A."/>
            <person name="Alvarado L."/>
            <person name="Arachchi H.M."/>
            <person name="Berlin A.M."/>
            <person name="Chapman S.B."/>
            <person name="Dewar J."/>
            <person name="Goldberg J."/>
            <person name="Griggs A."/>
            <person name="Gujja S."/>
            <person name="Hansen M."/>
            <person name="Howarth C."/>
            <person name="Imamovic A."/>
            <person name="Larimer J."/>
            <person name="McCowan C."/>
            <person name="Murphy C."/>
            <person name="Neiman D."/>
            <person name="Pearson M."/>
            <person name="Priest M."/>
            <person name="Roberts A."/>
            <person name="Saif S."/>
            <person name="Shea T."/>
            <person name="Sisk P."/>
            <person name="Sykes S."/>
            <person name="Wortman J."/>
            <person name="Nusbaum C."/>
            <person name="Birren B."/>
        </authorList>
    </citation>
    <scope>NUCLEOTIDE SEQUENCE [LARGE SCALE GENOMIC DNA]</scope>
    <source>
        <strain evidence="3">PRA339</strain>
    </source>
</reference>
<feature type="signal peptide" evidence="1">
    <location>
        <begin position="1"/>
        <end position="16"/>
    </location>
</feature>
<dbReference type="EMBL" id="KK365178">
    <property type="protein sequence ID" value="KCZ80502.1"/>
    <property type="molecule type" value="Genomic_DNA"/>
</dbReference>
<evidence type="ECO:0000313" key="3">
    <source>
        <dbReference type="Proteomes" id="UP000030655"/>
    </source>
</evidence>
<evidence type="ECO:0000313" key="2">
    <source>
        <dbReference type="EMBL" id="KCZ80502.1"/>
    </source>
</evidence>
<dbReference type="AlphaFoldDB" id="A0A059F070"/>
<proteinExistence type="predicted"/>
<feature type="chain" id="PRO_5001571697" evidence="1">
    <location>
        <begin position="17"/>
        <end position="178"/>
    </location>
</feature>
<evidence type="ECO:0000256" key="1">
    <source>
        <dbReference type="SAM" id="SignalP"/>
    </source>
</evidence>
<organism evidence="2 3">
    <name type="scientific">Anncaliia algerae PRA339</name>
    <dbReference type="NCBI Taxonomy" id="1288291"/>
    <lineage>
        <taxon>Eukaryota</taxon>
        <taxon>Fungi</taxon>
        <taxon>Fungi incertae sedis</taxon>
        <taxon>Microsporidia</taxon>
        <taxon>Tubulinosematoidea</taxon>
        <taxon>Tubulinosematidae</taxon>
        <taxon>Anncaliia</taxon>
    </lineage>
</organism>
<gene>
    <name evidence="2" type="ORF">H312_02101</name>
</gene>
<protein>
    <submittedName>
        <fullName evidence="2">Uncharacterized protein</fullName>
    </submittedName>
</protein>
<dbReference type="VEuPathDB" id="MicrosporidiaDB:H312_02101"/>
<dbReference type="HOGENOM" id="CLU_1510219_0_0_1"/>
<keyword evidence="1" id="KW-0732">Signal</keyword>
<dbReference type="Proteomes" id="UP000030655">
    <property type="component" value="Unassembled WGS sequence"/>
</dbReference>
<dbReference type="OrthoDB" id="10356997at2759"/>
<name>A0A059F070_9MICR</name>
<keyword evidence="3" id="KW-1185">Reference proteome</keyword>
<sequence>MIILFFCLITIKKCANYKLKTYENTNPITNEEETFIFKKIEDLQFIDTFNKYILSSYNNERYNTTFSETQISDFEKYIYVALKYHDITTDCFDENLRLKQEFKFSKRDTNEKMHRQRLALSLFSADLLIFEYIRKPQLTEKQYNQLRSFYAIKKKDIMELWAKLNFMGELKIVTFFNN</sequence>